<reference evidence="2 3" key="1">
    <citation type="submission" date="2020-07" db="EMBL/GenBank/DDBJ databases">
        <title>Comparative genomics of pyrophilous fungi reveals a link between fire events and developmental genes.</title>
        <authorList>
            <consortium name="DOE Joint Genome Institute"/>
            <person name="Steindorff A.S."/>
            <person name="Carver A."/>
            <person name="Calhoun S."/>
            <person name="Stillman K."/>
            <person name="Liu H."/>
            <person name="Lipzen A."/>
            <person name="Pangilinan J."/>
            <person name="Labutti K."/>
            <person name="Bruns T.D."/>
            <person name="Grigoriev I.V."/>
        </authorList>
    </citation>
    <scope>NUCLEOTIDE SEQUENCE [LARGE SCALE GENOMIC DNA]</scope>
    <source>
        <strain evidence="2 3">CBS 144469</strain>
    </source>
</reference>
<dbReference type="Proteomes" id="UP000521943">
    <property type="component" value="Unassembled WGS sequence"/>
</dbReference>
<comment type="caution">
    <text evidence="2">The sequence shown here is derived from an EMBL/GenBank/DDBJ whole genome shotgun (WGS) entry which is preliminary data.</text>
</comment>
<gene>
    <name evidence="2" type="ORF">DFP72DRAFT_1068568</name>
</gene>
<feature type="compositionally biased region" description="Basic and acidic residues" evidence="1">
    <location>
        <begin position="42"/>
        <end position="93"/>
    </location>
</feature>
<dbReference type="AlphaFoldDB" id="A0A8H6M3S3"/>
<evidence type="ECO:0000313" key="3">
    <source>
        <dbReference type="Proteomes" id="UP000521943"/>
    </source>
</evidence>
<sequence length="134" mass="14778">MASPSPTPADDKKLEQEGYPPQKHTGRVGLGPNYNPNPTFGEKFEGLKEEVKGKIRRNPEEVEHGKEMVSGELKRRERDEDMKSSPFKKEKDTTTGPSQAADLPHPNKATALSNHDDKGMREQAATVDAPASQN</sequence>
<evidence type="ECO:0000256" key="1">
    <source>
        <dbReference type="SAM" id="MobiDB-lite"/>
    </source>
</evidence>
<dbReference type="EMBL" id="JACGCI010000034">
    <property type="protein sequence ID" value="KAF6754548.1"/>
    <property type="molecule type" value="Genomic_DNA"/>
</dbReference>
<accession>A0A8H6M3S3</accession>
<organism evidence="2 3">
    <name type="scientific">Ephemerocybe angulata</name>
    <dbReference type="NCBI Taxonomy" id="980116"/>
    <lineage>
        <taxon>Eukaryota</taxon>
        <taxon>Fungi</taxon>
        <taxon>Dikarya</taxon>
        <taxon>Basidiomycota</taxon>
        <taxon>Agaricomycotina</taxon>
        <taxon>Agaricomycetes</taxon>
        <taxon>Agaricomycetidae</taxon>
        <taxon>Agaricales</taxon>
        <taxon>Agaricineae</taxon>
        <taxon>Psathyrellaceae</taxon>
        <taxon>Ephemerocybe</taxon>
    </lineage>
</organism>
<keyword evidence="3" id="KW-1185">Reference proteome</keyword>
<evidence type="ECO:0000313" key="2">
    <source>
        <dbReference type="EMBL" id="KAF6754548.1"/>
    </source>
</evidence>
<protein>
    <submittedName>
        <fullName evidence="2">Uncharacterized protein</fullName>
    </submittedName>
</protein>
<dbReference type="OrthoDB" id="2500073at2759"/>
<proteinExistence type="predicted"/>
<feature type="region of interest" description="Disordered" evidence="1">
    <location>
        <begin position="1"/>
        <end position="134"/>
    </location>
</feature>
<name>A0A8H6M3S3_9AGAR</name>